<feature type="domain" description="HRDC" evidence="7">
    <location>
        <begin position="209"/>
        <end position="289"/>
    </location>
</feature>
<dbReference type="InterPro" id="IPR044876">
    <property type="entry name" value="HRDC_dom_sf"/>
</dbReference>
<evidence type="ECO:0000256" key="3">
    <source>
        <dbReference type="ARBA" id="ARBA00022722"/>
    </source>
</evidence>
<keyword evidence="4 6" id="KW-0378">Hydrolase</keyword>
<comment type="subcellular location">
    <subcellularLocation>
        <location evidence="6">Cytoplasm</location>
    </subcellularLocation>
</comment>
<dbReference type="GO" id="GO:0033890">
    <property type="term" value="F:ribonuclease D activity"/>
    <property type="evidence" value="ECO:0007669"/>
    <property type="project" value="UniProtKB-EC"/>
</dbReference>
<comment type="catalytic activity">
    <reaction evidence="6">
        <text>Exonucleolytic cleavage that removes extra residues from the 3'-terminus of tRNA to produce 5'-mononucleotides.</text>
        <dbReference type="EC" id="3.1.13.5"/>
    </reaction>
</comment>
<dbReference type="Proteomes" id="UP000765845">
    <property type="component" value="Unassembled WGS sequence"/>
</dbReference>
<comment type="cofactor">
    <cofactor evidence="6">
        <name>a divalent metal cation</name>
        <dbReference type="ChEBI" id="CHEBI:60240"/>
    </cofactor>
</comment>
<dbReference type="NCBIfam" id="TIGR01388">
    <property type="entry name" value="rnd"/>
    <property type="match status" value="1"/>
</dbReference>
<evidence type="ECO:0000256" key="1">
    <source>
        <dbReference type="ARBA" id="ARBA00022490"/>
    </source>
</evidence>
<dbReference type="EMBL" id="JAAWWK010000002">
    <property type="protein sequence ID" value="NKI17188.1"/>
    <property type="molecule type" value="Genomic_DNA"/>
</dbReference>
<organism evidence="8 9">
    <name type="scientific">Spongiibacter thalassae</name>
    <dbReference type="NCBI Taxonomy" id="2721624"/>
    <lineage>
        <taxon>Bacteria</taxon>
        <taxon>Pseudomonadati</taxon>
        <taxon>Pseudomonadota</taxon>
        <taxon>Gammaproteobacteria</taxon>
        <taxon>Cellvibrionales</taxon>
        <taxon>Spongiibacteraceae</taxon>
        <taxon>Spongiibacter</taxon>
    </lineage>
</organism>
<dbReference type="Gene3D" id="1.10.150.80">
    <property type="entry name" value="HRDC domain"/>
    <property type="match status" value="2"/>
</dbReference>
<evidence type="ECO:0000256" key="4">
    <source>
        <dbReference type="ARBA" id="ARBA00022801"/>
    </source>
</evidence>
<reference evidence="8 9" key="1">
    <citation type="submission" date="2020-04" db="EMBL/GenBank/DDBJ databases">
        <authorList>
            <person name="Yoon J."/>
        </authorList>
    </citation>
    <scope>NUCLEOTIDE SEQUENCE [LARGE SCALE GENOMIC DNA]</scope>
    <source>
        <strain evidence="8 9">KMU-166</strain>
    </source>
</reference>
<sequence>MYEYIDTQSGLDQACAVWASAEFLALDTEFIRRDTFFPIAGLVQVGALGKLYLVDPLAITDWGRFAQLLENPELVKVLHSCSEDLEVFDRLCGAVPSPLLDTQIGAAMAGWGDGLSYQKLVLHSLDIHVEKGETRSDWLQRPLTDSQCHYAALDVEYLQQIYPRLRAQLIQQGRLHWWEEDCAGLIRQAKSPAPWSEYYRRNKSLWKLDGRQRRALQLVCEWREGEARARDIPRGRVIKDPACFELARRLPTSSGQMAAIKDIPPSAIRRYGDHLLALIEQAVDSAGDTWPEEGERPLSSGQNALLKQLREYCEKRAESLAIPVSVLARKRDFEDLIRGVAPQGLSGWRESVIARDLLKVIEDIR</sequence>
<comment type="caution">
    <text evidence="8">The sequence shown here is derived from an EMBL/GenBank/DDBJ whole genome shotgun (WGS) entry which is preliminary data.</text>
</comment>
<name>A0ABX1GDE6_9GAMM</name>
<evidence type="ECO:0000259" key="7">
    <source>
        <dbReference type="PROSITE" id="PS50967"/>
    </source>
</evidence>
<dbReference type="InterPro" id="IPR010997">
    <property type="entry name" value="HRDC-like_sf"/>
</dbReference>
<dbReference type="InterPro" id="IPR036397">
    <property type="entry name" value="RNaseH_sf"/>
</dbReference>
<dbReference type="SUPFAM" id="SSF47819">
    <property type="entry name" value="HRDC-like"/>
    <property type="match status" value="2"/>
</dbReference>
<keyword evidence="5 6" id="KW-0269">Exonuclease</keyword>
<comment type="similarity">
    <text evidence="6">Belongs to the RNase D family.</text>
</comment>
<dbReference type="PANTHER" id="PTHR47649:SF1">
    <property type="entry name" value="RIBONUCLEASE D"/>
    <property type="match status" value="1"/>
</dbReference>
<dbReference type="InterPro" id="IPR006292">
    <property type="entry name" value="RNase_D"/>
</dbReference>
<dbReference type="CDD" id="cd06142">
    <property type="entry name" value="RNaseD_exo"/>
    <property type="match status" value="1"/>
</dbReference>
<dbReference type="InterPro" id="IPR051086">
    <property type="entry name" value="RNase_D-like"/>
</dbReference>
<dbReference type="SMART" id="SM00474">
    <property type="entry name" value="35EXOc"/>
    <property type="match status" value="1"/>
</dbReference>
<dbReference type="EC" id="3.1.13.5" evidence="6"/>
<evidence type="ECO:0000313" key="9">
    <source>
        <dbReference type="Proteomes" id="UP000765845"/>
    </source>
</evidence>
<dbReference type="RefSeq" id="WP_168450053.1">
    <property type="nucleotide sequence ID" value="NZ_JAAWWK010000002.1"/>
</dbReference>
<proteinExistence type="inferred from homology"/>
<protein>
    <recommendedName>
        <fullName evidence="6">Ribonuclease D</fullName>
        <shortName evidence="6">RNase D</shortName>
        <ecNumber evidence="6">3.1.13.5</ecNumber>
    </recommendedName>
</protein>
<keyword evidence="1 6" id="KW-0963">Cytoplasm</keyword>
<comment type="function">
    <text evidence="6">Exonuclease involved in the 3' processing of various precursor tRNAs. Initiates hydrolysis at the 3'-terminus of an RNA molecule and releases 5'-mononucleotides.</text>
</comment>
<dbReference type="SMART" id="SM00341">
    <property type="entry name" value="HRDC"/>
    <property type="match status" value="1"/>
</dbReference>
<gene>
    <name evidence="6 8" type="primary">rnd</name>
    <name evidence="8" type="ORF">HCU74_07105</name>
</gene>
<dbReference type="PANTHER" id="PTHR47649">
    <property type="entry name" value="RIBONUCLEASE D"/>
    <property type="match status" value="1"/>
</dbReference>
<dbReference type="InterPro" id="IPR002121">
    <property type="entry name" value="HRDC_dom"/>
</dbReference>
<keyword evidence="3 6" id="KW-0540">Nuclease</keyword>
<dbReference type="InterPro" id="IPR012337">
    <property type="entry name" value="RNaseH-like_sf"/>
</dbReference>
<evidence type="ECO:0000256" key="5">
    <source>
        <dbReference type="ARBA" id="ARBA00022839"/>
    </source>
</evidence>
<keyword evidence="9" id="KW-1185">Reference proteome</keyword>
<accession>A0ABX1GDE6</accession>
<evidence type="ECO:0000256" key="6">
    <source>
        <dbReference type="HAMAP-Rule" id="MF_01899"/>
    </source>
</evidence>
<evidence type="ECO:0000313" key="8">
    <source>
        <dbReference type="EMBL" id="NKI17188.1"/>
    </source>
</evidence>
<dbReference type="PROSITE" id="PS50967">
    <property type="entry name" value="HRDC"/>
    <property type="match status" value="1"/>
</dbReference>
<evidence type="ECO:0000256" key="2">
    <source>
        <dbReference type="ARBA" id="ARBA00022694"/>
    </source>
</evidence>
<dbReference type="InterPro" id="IPR002562">
    <property type="entry name" value="3'-5'_exonuclease_dom"/>
</dbReference>
<dbReference type="Gene3D" id="3.30.420.10">
    <property type="entry name" value="Ribonuclease H-like superfamily/Ribonuclease H"/>
    <property type="match status" value="1"/>
</dbReference>
<dbReference type="Pfam" id="PF00570">
    <property type="entry name" value="HRDC"/>
    <property type="match status" value="1"/>
</dbReference>
<dbReference type="SUPFAM" id="SSF53098">
    <property type="entry name" value="Ribonuclease H-like"/>
    <property type="match status" value="1"/>
</dbReference>
<dbReference type="HAMAP" id="MF_01899">
    <property type="entry name" value="RNase_D"/>
    <property type="match status" value="1"/>
</dbReference>
<dbReference type="Pfam" id="PF01612">
    <property type="entry name" value="DNA_pol_A_exo1"/>
    <property type="match status" value="1"/>
</dbReference>
<keyword evidence="2 6" id="KW-0819">tRNA processing</keyword>